<name>A0A2P2PPI1_RHIMU</name>
<dbReference type="EMBL" id="GGEC01076162">
    <property type="protein sequence ID" value="MBX56646.1"/>
    <property type="molecule type" value="Transcribed_RNA"/>
</dbReference>
<accession>A0A2P2PPI1</accession>
<sequence>MVKFLENEIVSSFFVNKISPCMDSFSQIIYEVQICGTCTKNLINYKNNDILTSR</sequence>
<evidence type="ECO:0000313" key="1">
    <source>
        <dbReference type="EMBL" id="MBX56646.1"/>
    </source>
</evidence>
<protein>
    <submittedName>
        <fullName evidence="1">Uncharacterized protein</fullName>
    </submittedName>
</protein>
<reference evidence="1" key="1">
    <citation type="submission" date="2018-02" db="EMBL/GenBank/DDBJ databases">
        <title>Rhizophora mucronata_Transcriptome.</title>
        <authorList>
            <person name="Meera S.P."/>
            <person name="Sreeshan A."/>
            <person name="Augustine A."/>
        </authorList>
    </citation>
    <scope>NUCLEOTIDE SEQUENCE</scope>
    <source>
        <tissue evidence="1">Leaf</tissue>
    </source>
</reference>
<dbReference type="AlphaFoldDB" id="A0A2P2PPI1"/>
<organism evidence="1">
    <name type="scientific">Rhizophora mucronata</name>
    <name type="common">Asiatic mangrove</name>
    <dbReference type="NCBI Taxonomy" id="61149"/>
    <lineage>
        <taxon>Eukaryota</taxon>
        <taxon>Viridiplantae</taxon>
        <taxon>Streptophyta</taxon>
        <taxon>Embryophyta</taxon>
        <taxon>Tracheophyta</taxon>
        <taxon>Spermatophyta</taxon>
        <taxon>Magnoliopsida</taxon>
        <taxon>eudicotyledons</taxon>
        <taxon>Gunneridae</taxon>
        <taxon>Pentapetalae</taxon>
        <taxon>rosids</taxon>
        <taxon>fabids</taxon>
        <taxon>Malpighiales</taxon>
        <taxon>Rhizophoraceae</taxon>
        <taxon>Rhizophora</taxon>
    </lineage>
</organism>
<proteinExistence type="predicted"/>